<proteinExistence type="predicted"/>
<dbReference type="EMBL" id="JAAIUW010000010">
    <property type="protein sequence ID" value="KAF7813678.1"/>
    <property type="molecule type" value="Genomic_DNA"/>
</dbReference>
<dbReference type="AlphaFoldDB" id="A0A834W9T2"/>
<evidence type="ECO:0000313" key="2">
    <source>
        <dbReference type="Proteomes" id="UP000634136"/>
    </source>
</evidence>
<accession>A0A834W9T2</accession>
<evidence type="ECO:0000313" key="1">
    <source>
        <dbReference type="EMBL" id="KAF7813678.1"/>
    </source>
</evidence>
<organism evidence="1 2">
    <name type="scientific">Senna tora</name>
    <dbReference type="NCBI Taxonomy" id="362788"/>
    <lineage>
        <taxon>Eukaryota</taxon>
        <taxon>Viridiplantae</taxon>
        <taxon>Streptophyta</taxon>
        <taxon>Embryophyta</taxon>
        <taxon>Tracheophyta</taxon>
        <taxon>Spermatophyta</taxon>
        <taxon>Magnoliopsida</taxon>
        <taxon>eudicotyledons</taxon>
        <taxon>Gunneridae</taxon>
        <taxon>Pentapetalae</taxon>
        <taxon>rosids</taxon>
        <taxon>fabids</taxon>
        <taxon>Fabales</taxon>
        <taxon>Fabaceae</taxon>
        <taxon>Caesalpinioideae</taxon>
        <taxon>Cassia clade</taxon>
        <taxon>Senna</taxon>
    </lineage>
</organism>
<dbReference type="Proteomes" id="UP000634136">
    <property type="component" value="Unassembled WGS sequence"/>
</dbReference>
<reference evidence="1" key="1">
    <citation type="submission" date="2020-09" db="EMBL/GenBank/DDBJ databases">
        <title>Genome-Enabled Discovery of Anthraquinone Biosynthesis in Senna tora.</title>
        <authorList>
            <person name="Kang S.-H."/>
            <person name="Pandey R.P."/>
            <person name="Lee C.-M."/>
            <person name="Sim J.-S."/>
            <person name="Jeong J.-T."/>
            <person name="Choi B.-S."/>
            <person name="Jung M."/>
            <person name="Ginzburg D."/>
            <person name="Zhao K."/>
            <person name="Won S.Y."/>
            <person name="Oh T.-J."/>
            <person name="Yu Y."/>
            <person name="Kim N.-H."/>
            <person name="Lee O.R."/>
            <person name="Lee T.-H."/>
            <person name="Bashyal P."/>
            <person name="Kim T.-S."/>
            <person name="Lee W.-H."/>
            <person name="Kawkins C."/>
            <person name="Kim C.-K."/>
            <person name="Kim J.S."/>
            <person name="Ahn B.O."/>
            <person name="Rhee S.Y."/>
            <person name="Sohng J.K."/>
        </authorList>
    </citation>
    <scope>NUCLEOTIDE SEQUENCE</scope>
    <source>
        <tissue evidence="1">Leaf</tissue>
    </source>
</reference>
<gene>
    <name evidence="1" type="ORF">G2W53_034654</name>
</gene>
<protein>
    <submittedName>
        <fullName evidence="1">Uncharacterized protein</fullName>
    </submittedName>
</protein>
<comment type="caution">
    <text evidence="1">The sequence shown here is derived from an EMBL/GenBank/DDBJ whole genome shotgun (WGS) entry which is preliminary data.</text>
</comment>
<name>A0A834W9T2_9FABA</name>
<keyword evidence="2" id="KW-1185">Reference proteome</keyword>
<sequence>MGFCDGSFLGQLFPPQSTNGTLRP</sequence>